<dbReference type="Proteomes" id="UP000287651">
    <property type="component" value="Unassembled WGS sequence"/>
</dbReference>
<evidence type="ECO:0000256" key="1">
    <source>
        <dbReference type="SAM" id="MobiDB-lite"/>
    </source>
</evidence>
<proteinExistence type="predicted"/>
<evidence type="ECO:0000313" key="2">
    <source>
        <dbReference type="EMBL" id="RRT47614.1"/>
    </source>
</evidence>
<comment type="caution">
    <text evidence="2">The sequence shown here is derived from an EMBL/GenBank/DDBJ whole genome shotgun (WGS) entry which is preliminary data.</text>
</comment>
<name>A0A426Y7A6_ENSVE</name>
<feature type="compositionally biased region" description="Low complexity" evidence="1">
    <location>
        <begin position="68"/>
        <end position="77"/>
    </location>
</feature>
<feature type="region of interest" description="Disordered" evidence="1">
    <location>
        <begin position="52"/>
        <end position="77"/>
    </location>
</feature>
<gene>
    <name evidence="2" type="ORF">B296_00053628</name>
</gene>
<organism evidence="2 3">
    <name type="scientific">Ensete ventricosum</name>
    <name type="common">Abyssinian banana</name>
    <name type="synonym">Musa ensete</name>
    <dbReference type="NCBI Taxonomy" id="4639"/>
    <lineage>
        <taxon>Eukaryota</taxon>
        <taxon>Viridiplantae</taxon>
        <taxon>Streptophyta</taxon>
        <taxon>Embryophyta</taxon>
        <taxon>Tracheophyta</taxon>
        <taxon>Spermatophyta</taxon>
        <taxon>Magnoliopsida</taxon>
        <taxon>Liliopsida</taxon>
        <taxon>Zingiberales</taxon>
        <taxon>Musaceae</taxon>
        <taxon>Ensete</taxon>
    </lineage>
</organism>
<dbReference type="EMBL" id="AMZH03014450">
    <property type="protein sequence ID" value="RRT47614.1"/>
    <property type="molecule type" value="Genomic_DNA"/>
</dbReference>
<reference evidence="2 3" key="1">
    <citation type="journal article" date="2014" name="Agronomy (Basel)">
        <title>A Draft Genome Sequence for Ensete ventricosum, the Drought-Tolerant Tree Against Hunger.</title>
        <authorList>
            <person name="Harrison J."/>
            <person name="Moore K.A."/>
            <person name="Paszkiewicz K."/>
            <person name="Jones T."/>
            <person name="Grant M."/>
            <person name="Ambacheew D."/>
            <person name="Muzemil S."/>
            <person name="Studholme D.J."/>
        </authorList>
    </citation>
    <scope>NUCLEOTIDE SEQUENCE [LARGE SCALE GENOMIC DNA]</scope>
</reference>
<dbReference type="AlphaFoldDB" id="A0A426Y7A6"/>
<feature type="region of interest" description="Disordered" evidence="1">
    <location>
        <begin position="1"/>
        <end position="38"/>
    </location>
</feature>
<evidence type="ECO:0000313" key="3">
    <source>
        <dbReference type="Proteomes" id="UP000287651"/>
    </source>
</evidence>
<protein>
    <submittedName>
        <fullName evidence="2">Uncharacterized protein</fullName>
    </submittedName>
</protein>
<sequence>MAQPPITMRDKGEDNDLELGGFNGDRDADEEDAEEGYGGVALPVLGAAVRPTGHAPHLRSEVPGGARSSMRSVLTSSSHGDDLLMNLSLTSHLF</sequence>
<accession>A0A426Y7A6</accession>